<sequence length="551" mass="63183">RVADYLDDKLQNLGDLEALDSLLSNIRNQHGLLKQQLEDAGRDLEGAKEDSHTQYVTLQEQVRQFNKDQEDIDRRLLIVTSSETSDEAVQRFESSMDKLRRLDIASGYMELLKEVDTLSKGAQSQLKKSNEAALQPYKELQTLVSRMIPLQDAAEGAAPHLLDHIVKTTQNLRRQIKDAFSADLEAILKKISWPKADVVFPNNLQDKWDVSVGKLLDLQMLELEAVENASASKTESKPPAVLFPLEVLVQPLEMRFRYHFEGDRPTNRLDKPEYFLSHIITLLNSYNNFVLDNLQPVLLHHFKGSDLALNPAYVDATSALITALLPMLRTKIFATLPQVATQAQLLSHFMHEIMSFDTTIREEWRYDGGNRAEGWKGLAWEVLVQQDWFGRWLQVEKDFALARYQSIIDAPDSGELDFDSVDPNSTKPTKAAIRVNDLLETITDRYRPLTSFSQKLRFLIDIQISIFDRFHERLHSGLEAYLSMTSSIGRTVQGISKEEQAKLQGLEGLERLCRIYGSADYLEKAMRDWSDDLFFLELWEELQDRARRHSS</sequence>
<keyword evidence="2" id="KW-1185">Reference proteome</keyword>
<dbReference type="Pfam" id="PF04437">
    <property type="entry name" value="RINT1_TIP1"/>
    <property type="match status" value="1"/>
</dbReference>
<accession>A0A8E2JUB1</accession>
<evidence type="ECO:0000313" key="1">
    <source>
        <dbReference type="EMBL" id="OCL09950.1"/>
    </source>
</evidence>
<feature type="non-terminal residue" evidence="1">
    <location>
        <position position="551"/>
    </location>
</feature>
<dbReference type="PROSITE" id="PS51386">
    <property type="entry name" value="RINT1_TIP20"/>
    <property type="match status" value="1"/>
</dbReference>
<dbReference type="GO" id="GO:0070939">
    <property type="term" value="C:Dsl1/NZR complex"/>
    <property type="evidence" value="ECO:0007669"/>
    <property type="project" value="InterPro"/>
</dbReference>
<dbReference type="OrthoDB" id="2189254at2759"/>
<dbReference type="AlphaFoldDB" id="A0A8E2JUB1"/>
<dbReference type="EMBL" id="KV749330">
    <property type="protein sequence ID" value="OCL09950.1"/>
    <property type="molecule type" value="Genomic_DNA"/>
</dbReference>
<proteinExistence type="predicted"/>
<dbReference type="GO" id="GO:0006890">
    <property type="term" value="P:retrograde vesicle-mediated transport, Golgi to endoplasmic reticulum"/>
    <property type="evidence" value="ECO:0007669"/>
    <property type="project" value="InterPro"/>
</dbReference>
<dbReference type="GO" id="GO:0006888">
    <property type="term" value="P:endoplasmic reticulum to Golgi vesicle-mediated transport"/>
    <property type="evidence" value="ECO:0007669"/>
    <property type="project" value="InterPro"/>
</dbReference>
<dbReference type="PANTHER" id="PTHR13520">
    <property type="entry name" value="RAD50-INTERACTING PROTEIN 1 RINT-1"/>
    <property type="match status" value="1"/>
</dbReference>
<organism evidence="1 2">
    <name type="scientific">Glonium stellatum</name>
    <dbReference type="NCBI Taxonomy" id="574774"/>
    <lineage>
        <taxon>Eukaryota</taxon>
        <taxon>Fungi</taxon>
        <taxon>Dikarya</taxon>
        <taxon>Ascomycota</taxon>
        <taxon>Pezizomycotina</taxon>
        <taxon>Dothideomycetes</taxon>
        <taxon>Pleosporomycetidae</taxon>
        <taxon>Gloniales</taxon>
        <taxon>Gloniaceae</taxon>
        <taxon>Glonium</taxon>
    </lineage>
</organism>
<protein>
    <submittedName>
        <fullName evidence="1">Uncharacterized protein</fullName>
    </submittedName>
</protein>
<name>A0A8E2JUB1_9PEZI</name>
<evidence type="ECO:0000313" key="2">
    <source>
        <dbReference type="Proteomes" id="UP000250140"/>
    </source>
</evidence>
<dbReference type="GO" id="GO:0060628">
    <property type="term" value="P:regulation of ER to Golgi vesicle-mediated transport"/>
    <property type="evidence" value="ECO:0007669"/>
    <property type="project" value="TreeGrafter"/>
</dbReference>
<dbReference type="InterPro" id="IPR007528">
    <property type="entry name" value="RINT1_Tip20"/>
</dbReference>
<dbReference type="PANTHER" id="PTHR13520:SF0">
    <property type="entry name" value="RAD50-INTERACTING PROTEIN 1"/>
    <property type="match status" value="1"/>
</dbReference>
<reference evidence="1 2" key="1">
    <citation type="journal article" date="2016" name="Nat. Commun.">
        <title>Ectomycorrhizal ecology is imprinted in the genome of the dominant symbiotic fungus Cenococcum geophilum.</title>
        <authorList>
            <consortium name="DOE Joint Genome Institute"/>
            <person name="Peter M."/>
            <person name="Kohler A."/>
            <person name="Ohm R.A."/>
            <person name="Kuo A."/>
            <person name="Krutzmann J."/>
            <person name="Morin E."/>
            <person name="Arend M."/>
            <person name="Barry K.W."/>
            <person name="Binder M."/>
            <person name="Choi C."/>
            <person name="Clum A."/>
            <person name="Copeland A."/>
            <person name="Grisel N."/>
            <person name="Haridas S."/>
            <person name="Kipfer T."/>
            <person name="LaButti K."/>
            <person name="Lindquist E."/>
            <person name="Lipzen A."/>
            <person name="Maire R."/>
            <person name="Meier B."/>
            <person name="Mihaltcheva S."/>
            <person name="Molinier V."/>
            <person name="Murat C."/>
            <person name="Poggeler S."/>
            <person name="Quandt C.A."/>
            <person name="Sperisen C."/>
            <person name="Tritt A."/>
            <person name="Tisserant E."/>
            <person name="Crous P.W."/>
            <person name="Henrissat B."/>
            <person name="Nehls U."/>
            <person name="Egli S."/>
            <person name="Spatafora J.W."/>
            <person name="Grigoriev I.V."/>
            <person name="Martin F.M."/>
        </authorList>
    </citation>
    <scope>NUCLEOTIDE SEQUENCE [LARGE SCALE GENOMIC DNA]</scope>
    <source>
        <strain evidence="1 2">CBS 207.34</strain>
    </source>
</reference>
<dbReference type="Proteomes" id="UP000250140">
    <property type="component" value="Unassembled WGS sequence"/>
</dbReference>
<feature type="non-terminal residue" evidence="1">
    <location>
        <position position="1"/>
    </location>
</feature>
<dbReference type="Gene3D" id="1.20.58.1420">
    <property type="entry name" value="Dsl1p vesicle tethering complex, Tip20p subunit, domain B"/>
    <property type="match status" value="1"/>
</dbReference>
<gene>
    <name evidence="1" type="ORF">AOQ84DRAFT_254038</name>
</gene>
<dbReference type="InterPro" id="IPR042042">
    <property type="entry name" value="Tip20p_domB"/>
</dbReference>